<name>X6MFK9_RETFI</name>
<feature type="transmembrane region" description="Helical" evidence="4">
    <location>
        <begin position="204"/>
        <end position="221"/>
    </location>
</feature>
<feature type="transmembrane region" description="Helical" evidence="4">
    <location>
        <begin position="171"/>
        <end position="192"/>
    </location>
</feature>
<dbReference type="Proteomes" id="UP000023152">
    <property type="component" value="Unassembled WGS sequence"/>
</dbReference>
<dbReference type="EMBL" id="ASPP01021059">
    <property type="protein sequence ID" value="ETO12798.1"/>
    <property type="molecule type" value="Genomic_DNA"/>
</dbReference>
<keyword evidence="2 4" id="KW-1133">Transmembrane helix</keyword>
<dbReference type="SUPFAM" id="SSF103473">
    <property type="entry name" value="MFS general substrate transporter"/>
    <property type="match status" value="1"/>
</dbReference>
<feature type="transmembrane region" description="Helical" evidence="4">
    <location>
        <begin position="134"/>
        <end position="151"/>
    </location>
</feature>
<protein>
    <submittedName>
        <fullName evidence="5">Uncharacterized protein</fullName>
    </submittedName>
</protein>
<gene>
    <name evidence="5" type="ORF">RFI_24580</name>
</gene>
<evidence type="ECO:0000256" key="4">
    <source>
        <dbReference type="SAM" id="Phobius"/>
    </source>
</evidence>
<keyword evidence="1 4" id="KW-0812">Transmembrane</keyword>
<comment type="caution">
    <text evidence="5">The sequence shown here is derived from an EMBL/GenBank/DDBJ whole genome shotgun (WGS) entry which is preliminary data.</text>
</comment>
<evidence type="ECO:0000313" key="5">
    <source>
        <dbReference type="EMBL" id="ETO12798.1"/>
    </source>
</evidence>
<dbReference type="PANTHER" id="PTHR23121">
    <property type="entry name" value="SODIUM-DEPENDENT GLUCOSE TRANSPORTER 1"/>
    <property type="match status" value="1"/>
</dbReference>
<reference evidence="5 6" key="1">
    <citation type="journal article" date="2013" name="Curr. Biol.">
        <title>The Genome of the Foraminiferan Reticulomyxa filosa.</title>
        <authorList>
            <person name="Glockner G."/>
            <person name="Hulsmann N."/>
            <person name="Schleicher M."/>
            <person name="Noegel A.A."/>
            <person name="Eichinger L."/>
            <person name="Gallinger C."/>
            <person name="Pawlowski J."/>
            <person name="Sierra R."/>
            <person name="Euteneuer U."/>
            <person name="Pillet L."/>
            <person name="Moustafa A."/>
            <person name="Platzer M."/>
            <person name="Groth M."/>
            <person name="Szafranski K."/>
            <person name="Schliwa M."/>
        </authorList>
    </citation>
    <scope>NUCLEOTIDE SEQUENCE [LARGE SCALE GENOMIC DNA]</scope>
</reference>
<dbReference type="Gene3D" id="1.20.1250.20">
    <property type="entry name" value="MFS general substrate transporter like domains"/>
    <property type="match status" value="1"/>
</dbReference>
<accession>X6MFK9</accession>
<dbReference type="InterPro" id="IPR036259">
    <property type="entry name" value="MFS_trans_sf"/>
</dbReference>
<evidence type="ECO:0000313" key="6">
    <source>
        <dbReference type="Proteomes" id="UP000023152"/>
    </source>
</evidence>
<keyword evidence="3 4" id="KW-0472">Membrane</keyword>
<evidence type="ECO:0000256" key="2">
    <source>
        <dbReference type="ARBA" id="ARBA00022989"/>
    </source>
</evidence>
<dbReference type="AlphaFoldDB" id="X6MFK9"/>
<evidence type="ECO:0000256" key="3">
    <source>
        <dbReference type="ARBA" id="ARBA00023136"/>
    </source>
</evidence>
<keyword evidence="6" id="KW-1185">Reference proteome</keyword>
<organism evidence="5 6">
    <name type="scientific">Reticulomyxa filosa</name>
    <dbReference type="NCBI Taxonomy" id="46433"/>
    <lineage>
        <taxon>Eukaryota</taxon>
        <taxon>Sar</taxon>
        <taxon>Rhizaria</taxon>
        <taxon>Retaria</taxon>
        <taxon>Foraminifera</taxon>
        <taxon>Monothalamids</taxon>
        <taxon>Reticulomyxidae</taxon>
        <taxon>Reticulomyxa</taxon>
    </lineage>
</organism>
<evidence type="ECO:0000256" key="1">
    <source>
        <dbReference type="ARBA" id="ARBA00022692"/>
    </source>
</evidence>
<proteinExistence type="predicted"/>
<dbReference type="OrthoDB" id="6365769at2759"/>
<sequence>MIIYIILLFFFNCDSISKRKLYTFKLKKALSNRYSKKLDYYLFSWKNLIIVVEELSKQLSHGVEISSSSDGSSNSSSDDDVEFAHPVTEKEDDAGQKQTLSPLETKMRNLQVQSFSFLSDISTNRQALIKYRQWCFGVYFVSYVVVGLISAAPGPMLSLLQQQVHASLEAIAWIFSLRAFGYVVGSVASGYLLDMYPYHSHNILAINTFVGGITILITPYIRTIEFLAVNYCIQGNCLSFVDCVSNVCLLALFRPSQADASSASTTVKGTENESGPYMQALHFFFAVGALLKVFFFFFFFKKSF</sequence>
<feature type="transmembrane region" description="Helical" evidence="4">
    <location>
        <begin position="280"/>
        <end position="300"/>
    </location>
</feature>
<dbReference type="PANTHER" id="PTHR23121:SF9">
    <property type="entry name" value="SODIUM-DEPENDENT GLUCOSE TRANSPORTER 1"/>
    <property type="match status" value="1"/>
</dbReference>